<accession>A0A2Z6QZX2</accession>
<dbReference type="EMBL" id="BEXD01001663">
    <property type="protein sequence ID" value="GBB95195.1"/>
    <property type="molecule type" value="Genomic_DNA"/>
</dbReference>
<evidence type="ECO:0000313" key="1">
    <source>
        <dbReference type="EMBL" id="GBB95195.1"/>
    </source>
</evidence>
<protein>
    <submittedName>
        <fullName evidence="1">Uncharacterized protein</fullName>
    </submittedName>
</protein>
<keyword evidence="2" id="KW-1185">Reference proteome</keyword>
<evidence type="ECO:0000313" key="2">
    <source>
        <dbReference type="Proteomes" id="UP000247702"/>
    </source>
</evidence>
<comment type="caution">
    <text evidence="1">The sequence shown here is derived from an EMBL/GenBank/DDBJ whole genome shotgun (WGS) entry which is preliminary data.</text>
</comment>
<dbReference type="AlphaFoldDB" id="A0A2Z6QZX2"/>
<organism evidence="1 2">
    <name type="scientific">Rhizophagus clarus</name>
    <dbReference type="NCBI Taxonomy" id="94130"/>
    <lineage>
        <taxon>Eukaryota</taxon>
        <taxon>Fungi</taxon>
        <taxon>Fungi incertae sedis</taxon>
        <taxon>Mucoromycota</taxon>
        <taxon>Glomeromycotina</taxon>
        <taxon>Glomeromycetes</taxon>
        <taxon>Glomerales</taxon>
        <taxon>Glomeraceae</taxon>
        <taxon>Rhizophagus</taxon>
    </lineage>
</organism>
<name>A0A2Z6QZX2_9GLOM</name>
<proteinExistence type="predicted"/>
<gene>
    <name evidence="1" type="ORF">RclHR1_24950004</name>
</gene>
<dbReference type="Proteomes" id="UP000247702">
    <property type="component" value="Unassembled WGS sequence"/>
</dbReference>
<reference evidence="1 2" key="1">
    <citation type="submission" date="2017-11" db="EMBL/GenBank/DDBJ databases">
        <title>The genome of Rhizophagus clarus HR1 reveals common genetic basis of auxotrophy among arbuscular mycorrhizal fungi.</title>
        <authorList>
            <person name="Kobayashi Y."/>
        </authorList>
    </citation>
    <scope>NUCLEOTIDE SEQUENCE [LARGE SCALE GENOMIC DNA]</scope>
    <source>
        <strain evidence="1 2">HR1</strain>
    </source>
</reference>
<sequence>MREAINIWKNQINIKQLQAMTQMHLYLIMNAKSKLKYINDEITLEELDQTLNQVALLINNRIDLFDNENDENLVNFEDINEIEEAVDLEEVNNNKLKITNFIDLSTKFIK</sequence>